<dbReference type="Gene3D" id="1.10.287.950">
    <property type="entry name" value="Methyl-accepting chemotaxis protein"/>
    <property type="match status" value="1"/>
</dbReference>
<evidence type="ECO:0000259" key="6">
    <source>
        <dbReference type="PROSITE" id="PS50111"/>
    </source>
</evidence>
<evidence type="ECO:0000256" key="4">
    <source>
        <dbReference type="ARBA" id="ARBA00029447"/>
    </source>
</evidence>
<dbReference type="Pfam" id="PF00015">
    <property type="entry name" value="MCPsignal"/>
    <property type="match status" value="1"/>
</dbReference>
<dbReference type="GO" id="GO:0007165">
    <property type="term" value="P:signal transduction"/>
    <property type="evidence" value="ECO:0007669"/>
    <property type="project" value="UniProtKB-KW"/>
</dbReference>
<keyword evidence="2" id="KW-1133">Transmembrane helix</keyword>
<dbReference type="PROSITE" id="PS50885">
    <property type="entry name" value="HAMP"/>
    <property type="match status" value="1"/>
</dbReference>
<sequence>MTRRRQTQLALQQENAALRDVVRELARVAAATSRGDLEERVQPLPAVEGLDTEHVRRDVNRMIDVTDGFVREASASLLAATAGRHERQLLLRGLPGTFRGHATTINDARRTMAESDRAIAAFAEQRQGAVLEFEREILTSSQRVDAAASDMTQTAAAMLQDVTDLQQDAVSAGDSVAHLAESSEVISQVVGLIANVSGQTKLLALNASIEAARAGAAGKGFSVVADEVKRLAEETGAASKRVEEQLSEARSAIDAVSTALDAIVASIDGVRTRVDALDDRIAGATDDSLRATSSYLDSHVRSFLERLRS</sequence>
<name>A0A4P7UE44_9ACTN</name>
<dbReference type="EMBL" id="CP038462">
    <property type="protein sequence ID" value="QCC77665.1"/>
    <property type="molecule type" value="Genomic_DNA"/>
</dbReference>
<organism evidence="9 10">
    <name type="scientific">Nocardioides daphniae</name>
    <dbReference type="NCBI Taxonomy" id="402297"/>
    <lineage>
        <taxon>Bacteria</taxon>
        <taxon>Bacillati</taxon>
        <taxon>Actinomycetota</taxon>
        <taxon>Actinomycetes</taxon>
        <taxon>Propionibacteriales</taxon>
        <taxon>Nocardioidaceae</taxon>
        <taxon>Nocardioides</taxon>
    </lineage>
</organism>
<dbReference type="RefSeq" id="WP_135832709.1">
    <property type="nucleotide sequence ID" value="NZ_BMCK01000005.1"/>
</dbReference>
<dbReference type="PROSITE" id="PS50111">
    <property type="entry name" value="CHEMOTAXIS_TRANSDUC_2"/>
    <property type="match status" value="1"/>
</dbReference>
<dbReference type="EMBL" id="BMCK01000005">
    <property type="protein sequence ID" value="GGD29644.1"/>
    <property type="molecule type" value="Genomic_DNA"/>
</dbReference>
<evidence type="ECO:0000259" key="7">
    <source>
        <dbReference type="PROSITE" id="PS50885"/>
    </source>
</evidence>
<reference evidence="8" key="5">
    <citation type="submission" date="2024-05" db="EMBL/GenBank/DDBJ databases">
        <authorList>
            <person name="Sun Q."/>
            <person name="Sedlacek I."/>
        </authorList>
    </citation>
    <scope>NUCLEOTIDE SEQUENCE</scope>
    <source>
        <strain evidence="8">CCM 7403</strain>
    </source>
</reference>
<dbReference type="InterPro" id="IPR003660">
    <property type="entry name" value="HAMP_dom"/>
</dbReference>
<dbReference type="InterPro" id="IPR004089">
    <property type="entry name" value="MCPsignal_dom"/>
</dbReference>
<evidence type="ECO:0000256" key="3">
    <source>
        <dbReference type="ARBA" id="ARBA00023224"/>
    </source>
</evidence>
<dbReference type="GO" id="GO:0016020">
    <property type="term" value="C:membrane"/>
    <property type="evidence" value="ECO:0007669"/>
    <property type="project" value="InterPro"/>
</dbReference>
<dbReference type="PANTHER" id="PTHR32089">
    <property type="entry name" value="METHYL-ACCEPTING CHEMOTAXIS PROTEIN MCPB"/>
    <property type="match status" value="1"/>
</dbReference>
<keyword evidence="1" id="KW-0812">Transmembrane</keyword>
<evidence type="ECO:0000256" key="5">
    <source>
        <dbReference type="PROSITE-ProRule" id="PRU00284"/>
    </source>
</evidence>
<accession>A0A4P7UE44</accession>
<proteinExistence type="inferred from homology"/>
<dbReference type="Proteomes" id="UP000630594">
    <property type="component" value="Unassembled WGS sequence"/>
</dbReference>
<evidence type="ECO:0000256" key="2">
    <source>
        <dbReference type="ARBA" id="ARBA00022989"/>
    </source>
</evidence>
<dbReference type="OrthoDB" id="5179380at2"/>
<dbReference type="KEGG" id="ndp:E2C04_11670"/>
<evidence type="ECO:0008006" key="12">
    <source>
        <dbReference type="Google" id="ProtNLM"/>
    </source>
</evidence>
<keyword evidence="3 5" id="KW-0807">Transducer</keyword>
<dbReference type="SMART" id="SM00283">
    <property type="entry name" value="MA"/>
    <property type="match status" value="1"/>
</dbReference>
<evidence type="ECO:0000313" key="9">
    <source>
        <dbReference type="EMBL" id="QCC77665.1"/>
    </source>
</evidence>
<evidence type="ECO:0000313" key="11">
    <source>
        <dbReference type="Proteomes" id="UP000630594"/>
    </source>
</evidence>
<reference evidence="8" key="2">
    <citation type="journal article" date="2014" name="Int. J. Syst. Evol. Microbiol.">
        <title>Complete genome of a new Firmicutes species belonging to the dominant human colonic microbiota ('Ruminococcus bicirculans') reveals two chromosomes and a selective capacity to utilize plant glucans.</title>
        <authorList>
            <consortium name="NISC Comparative Sequencing Program"/>
            <person name="Wegmann U."/>
            <person name="Louis P."/>
            <person name="Goesmann A."/>
            <person name="Henrissat B."/>
            <person name="Duncan S.H."/>
            <person name="Flint H.J."/>
        </authorList>
    </citation>
    <scope>NUCLEOTIDE SEQUENCE</scope>
    <source>
        <strain evidence="8">CCM 7403</strain>
    </source>
</reference>
<reference evidence="9" key="4">
    <citation type="submission" date="2019-03" db="EMBL/GenBank/DDBJ databases">
        <authorList>
            <person name="Huang Y."/>
        </authorList>
    </citation>
    <scope>NUCLEOTIDE SEQUENCE</scope>
    <source>
        <strain evidence="9">JCM 16608</strain>
    </source>
</reference>
<evidence type="ECO:0000256" key="1">
    <source>
        <dbReference type="ARBA" id="ARBA00022692"/>
    </source>
</evidence>
<keyword evidence="11" id="KW-1185">Reference proteome</keyword>
<gene>
    <name evidence="9" type="ORF">E2C04_11670</name>
    <name evidence="8" type="ORF">GCM10007231_31410</name>
</gene>
<feature type="domain" description="HAMP" evidence="7">
    <location>
        <begin position="16"/>
        <end position="71"/>
    </location>
</feature>
<dbReference type="AlphaFoldDB" id="A0A4P7UE44"/>
<reference evidence="9 10" key="1">
    <citation type="journal article" date="2008" name="Int. J. Syst. Evol. Microbiol.">
        <title>Nocardioides daphniae sp. nov., isolated from Daphnia cucullata (Crustacea: Cladocera).</title>
        <authorList>
            <person name="Toth E.M."/>
            <person name="Keki Z."/>
            <person name="Homonnay Z.G."/>
            <person name="Borsodi A.K."/>
            <person name="Marialigeti K."/>
            <person name="Schumann P."/>
        </authorList>
    </citation>
    <scope>NUCLEOTIDE SEQUENCE [LARGE SCALE GENOMIC DNA]</scope>
    <source>
        <strain evidence="9 10">JCM 16608</strain>
    </source>
</reference>
<dbReference type="Gene3D" id="1.20.120.1530">
    <property type="match status" value="1"/>
</dbReference>
<dbReference type="SUPFAM" id="SSF58104">
    <property type="entry name" value="Methyl-accepting chemotaxis protein (MCP) signaling domain"/>
    <property type="match status" value="1"/>
</dbReference>
<keyword evidence="2" id="KW-0472">Membrane</keyword>
<dbReference type="PANTHER" id="PTHR32089:SF112">
    <property type="entry name" value="LYSOZYME-LIKE PROTEIN-RELATED"/>
    <property type="match status" value="1"/>
</dbReference>
<feature type="domain" description="Methyl-accepting transducer" evidence="6">
    <location>
        <begin position="135"/>
        <end position="309"/>
    </location>
</feature>
<evidence type="ECO:0000313" key="8">
    <source>
        <dbReference type="EMBL" id="GGD29644.1"/>
    </source>
</evidence>
<reference evidence="11" key="3">
    <citation type="journal article" date="2019" name="Int. J. Syst. Evol. Microbiol.">
        <title>The Global Catalogue of Microorganisms (GCM) 10K type strain sequencing project: providing services to taxonomists for standard genome sequencing and annotation.</title>
        <authorList>
            <consortium name="The Broad Institute Genomics Platform"/>
            <consortium name="The Broad Institute Genome Sequencing Center for Infectious Disease"/>
            <person name="Wu L."/>
            <person name="Ma J."/>
        </authorList>
    </citation>
    <scope>NUCLEOTIDE SEQUENCE [LARGE SCALE GENOMIC DNA]</scope>
    <source>
        <strain evidence="11">CCM 7403</strain>
    </source>
</reference>
<protein>
    <recommendedName>
        <fullName evidence="12">Chemotaxis protein</fullName>
    </recommendedName>
</protein>
<comment type="similarity">
    <text evidence="4">Belongs to the methyl-accepting chemotaxis (MCP) protein family.</text>
</comment>
<evidence type="ECO:0000313" key="10">
    <source>
        <dbReference type="Proteomes" id="UP000297025"/>
    </source>
</evidence>
<dbReference type="Proteomes" id="UP000297025">
    <property type="component" value="Chromosome"/>
</dbReference>